<evidence type="ECO:0000256" key="1">
    <source>
        <dbReference type="ARBA" id="ARBA00007074"/>
    </source>
</evidence>
<evidence type="ECO:0000256" key="6">
    <source>
        <dbReference type="SAM" id="SignalP"/>
    </source>
</evidence>
<evidence type="ECO:0000256" key="2">
    <source>
        <dbReference type="ARBA" id="ARBA00022670"/>
    </source>
</evidence>
<dbReference type="PROSITE" id="PS51257">
    <property type="entry name" value="PROKAR_LIPOPROTEIN"/>
    <property type="match status" value="1"/>
</dbReference>
<dbReference type="PANTHER" id="PTHR47053:SF1">
    <property type="entry name" value="MUREIN DD-ENDOPEPTIDASE MEPH-RELATED"/>
    <property type="match status" value="1"/>
</dbReference>
<dbReference type="AlphaFoldDB" id="A0A9X8VH00"/>
<dbReference type="Gene3D" id="3.90.1720.10">
    <property type="entry name" value="endopeptidase domain like (from Nostoc punctiforme)"/>
    <property type="match status" value="1"/>
</dbReference>
<dbReference type="RefSeq" id="WP_147839240.1">
    <property type="nucleotide sequence ID" value="NZ_SPSG02000029.1"/>
</dbReference>
<reference evidence="8" key="1">
    <citation type="submission" date="2019-03" db="EMBL/GenBank/DDBJ databases">
        <title>Serratia marcescens strain N2 draft genome.</title>
        <authorList>
            <person name="Yassin A."/>
            <person name="El-Kenawy N."/>
            <person name="Youssef N.H."/>
        </authorList>
    </citation>
    <scope>NUCLEOTIDE SEQUENCE [LARGE SCALE GENOMIC DNA]</scope>
    <source>
        <strain evidence="8">N2</strain>
    </source>
</reference>
<keyword evidence="3" id="KW-0378">Hydrolase</keyword>
<proteinExistence type="inferred from homology"/>
<dbReference type="Pfam" id="PF00877">
    <property type="entry name" value="NLPC_P60"/>
    <property type="match status" value="1"/>
</dbReference>
<dbReference type="EMBL" id="SPSG01001961">
    <property type="protein sequence ID" value="TFU96524.1"/>
    <property type="molecule type" value="Genomic_DNA"/>
</dbReference>
<evidence type="ECO:0000313" key="8">
    <source>
        <dbReference type="EMBL" id="TFU96524.1"/>
    </source>
</evidence>
<dbReference type="InterPro" id="IPR000064">
    <property type="entry name" value="NLP_P60_dom"/>
</dbReference>
<comment type="similarity">
    <text evidence="1">Belongs to the peptidase C40 family.</text>
</comment>
<dbReference type="InterPro" id="IPR038765">
    <property type="entry name" value="Papain-like_cys_pep_sf"/>
</dbReference>
<feature type="compositionally biased region" description="Basic residues" evidence="5">
    <location>
        <begin position="30"/>
        <end position="50"/>
    </location>
</feature>
<dbReference type="GO" id="GO:0008234">
    <property type="term" value="F:cysteine-type peptidase activity"/>
    <property type="evidence" value="ECO:0007669"/>
    <property type="project" value="UniProtKB-KW"/>
</dbReference>
<keyword evidence="4" id="KW-0788">Thiol protease</keyword>
<name>A0A9X8VH00_SERMA</name>
<comment type="caution">
    <text evidence="8">The sequence shown here is derived from an EMBL/GenBank/DDBJ whole genome shotgun (WGS) entry which is preliminary data.</text>
</comment>
<dbReference type="SUPFAM" id="SSF54001">
    <property type="entry name" value="Cysteine proteinases"/>
    <property type="match status" value="1"/>
</dbReference>
<feature type="chain" id="PRO_5040721291" evidence="6">
    <location>
        <begin position="25"/>
        <end position="187"/>
    </location>
</feature>
<feature type="region of interest" description="Disordered" evidence="5">
    <location>
        <begin position="26"/>
        <end position="54"/>
    </location>
</feature>
<protein>
    <submittedName>
        <fullName evidence="8">NlpC/P60 family protein</fullName>
    </submittedName>
</protein>
<dbReference type="InterPro" id="IPR051202">
    <property type="entry name" value="Peptidase_C40"/>
</dbReference>
<sequence>MRRYHRQLLLLFPFLFAGCSSASATPVPPHKPHHASHRPHRPKSRARTKGTTKALLPSPRARVIHTLLAQLGKPYHWGGDSPHTGFDCSGLVYYTWHKNFNIKLPRTAHGMYTMAQAHPVPFHQLAPGDMLFFAIHGDKIDHVGVYLGDGHFIEAPHTGQNVKIVALDKEFYLQHYRGARRLLTSAS</sequence>
<dbReference type="PANTHER" id="PTHR47053">
    <property type="entry name" value="MUREIN DD-ENDOPEPTIDASE MEPH-RELATED"/>
    <property type="match status" value="1"/>
</dbReference>
<keyword evidence="2" id="KW-0645">Protease</keyword>
<feature type="signal peptide" evidence="6">
    <location>
        <begin position="1"/>
        <end position="24"/>
    </location>
</feature>
<dbReference type="GO" id="GO:0006508">
    <property type="term" value="P:proteolysis"/>
    <property type="evidence" value="ECO:0007669"/>
    <property type="project" value="UniProtKB-KW"/>
</dbReference>
<feature type="domain" description="NlpC/P60" evidence="7">
    <location>
        <begin position="57"/>
        <end position="183"/>
    </location>
</feature>
<gene>
    <name evidence="8" type="ORF">E0L31_15200</name>
</gene>
<evidence type="ECO:0000256" key="5">
    <source>
        <dbReference type="SAM" id="MobiDB-lite"/>
    </source>
</evidence>
<accession>A0A9X8VH00</accession>
<evidence type="ECO:0000256" key="4">
    <source>
        <dbReference type="ARBA" id="ARBA00022807"/>
    </source>
</evidence>
<organism evidence="8">
    <name type="scientific">Serratia marcescens</name>
    <dbReference type="NCBI Taxonomy" id="615"/>
    <lineage>
        <taxon>Bacteria</taxon>
        <taxon>Pseudomonadati</taxon>
        <taxon>Pseudomonadota</taxon>
        <taxon>Gammaproteobacteria</taxon>
        <taxon>Enterobacterales</taxon>
        <taxon>Yersiniaceae</taxon>
        <taxon>Serratia</taxon>
    </lineage>
</organism>
<evidence type="ECO:0000256" key="3">
    <source>
        <dbReference type="ARBA" id="ARBA00022801"/>
    </source>
</evidence>
<dbReference type="PROSITE" id="PS51935">
    <property type="entry name" value="NLPC_P60"/>
    <property type="match status" value="1"/>
</dbReference>
<evidence type="ECO:0000259" key="7">
    <source>
        <dbReference type="PROSITE" id="PS51935"/>
    </source>
</evidence>
<keyword evidence="6" id="KW-0732">Signal</keyword>